<dbReference type="OrthoDB" id="3561125at2759"/>
<accession>A0A8X6P5T6</accession>
<dbReference type="EMBL" id="BMAW01017198">
    <property type="protein sequence ID" value="GFT52709.1"/>
    <property type="molecule type" value="Genomic_DNA"/>
</dbReference>
<feature type="domain" description="C2H2-type" evidence="7">
    <location>
        <begin position="420"/>
        <end position="447"/>
    </location>
</feature>
<dbReference type="GO" id="GO:0008270">
    <property type="term" value="F:zinc ion binding"/>
    <property type="evidence" value="ECO:0007669"/>
    <property type="project" value="UniProtKB-KW"/>
</dbReference>
<keyword evidence="9" id="KW-1185">Reference proteome</keyword>
<dbReference type="AlphaFoldDB" id="A0A8X6P5T6"/>
<reference evidence="8" key="1">
    <citation type="submission" date="2020-08" db="EMBL/GenBank/DDBJ databases">
        <title>Multicomponent nature underlies the extraordinary mechanical properties of spider dragline silk.</title>
        <authorList>
            <person name="Kono N."/>
            <person name="Nakamura H."/>
            <person name="Mori M."/>
            <person name="Yoshida Y."/>
            <person name="Ohtoshi R."/>
            <person name="Malay A.D."/>
            <person name="Moran D.A.P."/>
            <person name="Tomita M."/>
            <person name="Numata K."/>
            <person name="Arakawa K."/>
        </authorList>
    </citation>
    <scope>NUCLEOTIDE SEQUENCE</scope>
</reference>
<proteinExistence type="predicted"/>
<feature type="region of interest" description="Disordered" evidence="6">
    <location>
        <begin position="233"/>
        <end position="263"/>
    </location>
</feature>
<keyword evidence="1" id="KW-0479">Metal-binding</keyword>
<comment type="caution">
    <text evidence="8">The sequence shown here is derived from an EMBL/GenBank/DDBJ whole genome shotgun (WGS) entry which is preliminary data.</text>
</comment>
<dbReference type="GO" id="GO:0045944">
    <property type="term" value="P:positive regulation of transcription by RNA polymerase II"/>
    <property type="evidence" value="ECO:0007669"/>
    <property type="project" value="TreeGrafter"/>
</dbReference>
<organism evidence="8 9">
    <name type="scientific">Nephila pilipes</name>
    <name type="common">Giant wood spider</name>
    <name type="synonym">Nephila maculata</name>
    <dbReference type="NCBI Taxonomy" id="299642"/>
    <lineage>
        <taxon>Eukaryota</taxon>
        <taxon>Metazoa</taxon>
        <taxon>Ecdysozoa</taxon>
        <taxon>Arthropoda</taxon>
        <taxon>Chelicerata</taxon>
        <taxon>Arachnida</taxon>
        <taxon>Araneae</taxon>
        <taxon>Araneomorphae</taxon>
        <taxon>Entelegynae</taxon>
        <taxon>Araneoidea</taxon>
        <taxon>Nephilidae</taxon>
        <taxon>Nephila</taxon>
    </lineage>
</organism>
<protein>
    <recommendedName>
        <fullName evidence="7">C2H2-type domain-containing protein</fullName>
    </recommendedName>
</protein>
<evidence type="ECO:0000256" key="3">
    <source>
        <dbReference type="ARBA" id="ARBA00022771"/>
    </source>
</evidence>
<keyword evidence="3 5" id="KW-0863">Zinc-finger</keyword>
<dbReference type="GO" id="GO:0005634">
    <property type="term" value="C:nucleus"/>
    <property type="evidence" value="ECO:0007669"/>
    <property type="project" value="TreeGrafter"/>
</dbReference>
<evidence type="ECO:0000256" key="5">
    <source>
        <dbReference type="PROSITE-ProRule" id="PRU00042"/>
    </source>
</evidence>
<dbReference type="PANTHER" id="PTHR24403:SF67">
    <property type="entry name" value="FI01116P-RELATED"/>
    <property type="match status" value="1"/>
</dbReference>
<dbReference type="Proteomes" id="UP000887013">
    <property type="component" value="Unassembled WGS sequence"/>
</dbReference>
<dbReference type="InterPro" id="IPR050688">
    <property type="entry name" value="Zinc_finger/UBP_domain"/>
</dbReference>
<dbReference type="SUPFAM" id="SSF57667">
    <property type="entry name" value="beta-beta-alpha zinc fingers"/>
    <property type="match status" value="2"/>
</dbReference>
<dbReference type="InterPro" id="IPR036236">
    <property type="entry name" value="Znf_C2H2_sf"/>
</dbReference>
<dbReference type="Gene3D" id="3.30.160.60">
    <property type="entry name" value="Classic Zinc Finger"/>
    <property type="match status" value="2"/>
</dbReference>
<dbReference type="PROSITE" id="PS00028">
    <property type="entry name" value="ZINC_FINGER_C2H2_1"/>
    <property type="match status" value="1"/>
</dbReference>
<keyword evidence="4" id="KW-0862">Zinc</keyword>
<feature type="compositionally biased region" description="Basic and acidic residues" evidence="6">
    <location>
        <begin position="250"/>
        <end position="263"/>
    </location>
</feature>
<feature type="domain" description="C2H2-type" evidence="7">
    <location>
        <begin position="364"/>
        <end position="391"/>
    </location>
</feature>
<evidence type="ECO:0000256" key="2">
    <source>
        <dbReference type="ARBA" id="ARBA00022737"/>
    </source>
</evidence>
<evidence type="ECO:0000259" key="7">
    <source>
        <dbReference type="PROSITE" id="PS50157"/>
    </source>
</evidence>
<feature type="domain" description="C2H2-type" evidence="7">
    <location>
        <begin position="448"/>
        <end position="475"/>
    </location>
</feature>
<evidence type="ECO:0000313" key="9">
    <source>
        <dbReference type="Proteomes" id="UP000887013"/>
    </source>
</evidence>
<evidence type="ECO:0000313" key="8">
    <source>
        <dbReference type="EMBL" id="GFT52709.1"/>
    </source>
</evidence>
<name>A0A8X6P5T6_NEPPI</name>
<dbReference type="InterPro" id="IPR013087">
    <property type="entry name" value="Znf_C2H2_type"/>
</dbReference>
<keyword evidence="2" id="KW-0677">Repeat</keyword>
<dbReference type="PROSITE" id="PS50157">
    <property type="entry name" value="ZINC_FINGER_C2H2_2"/>
    <property type="match status" value="4"/>
</dbReference>
<sequence length="478" mass="55516">MSCYDWPNYLNPDHSYSCCNTFLQLQTPSVQEEQDPKIISRAVLESIKIEISNDGYHWEQTSTADSSVTCENSPMLPSNSSYQRTGLMDQLPTIKIEYDAEPNYIELSSINNSFQEYCLHQNDAHFVEKDDIDDISNSSVGQLFDRGNLDKLLQTSPEELLRNANIDNLFSALSINDESSVQNNETERNITGDQSNTIKRNFNRKHYKCPYCTHNTNSKKYLTEHISKIHPCHVSHKNTGRPRCGRPRNKRDNNENSVLRERPSATKLNQKLYKCPDCSYTSNKTDRFHKHFEKKNCKGPFFGCDAHPKYPKRGTAEKENRLSRRSKNNSKVGSYKCHLCIYTSTRNDRLQKHIAKVHSKNVCYKCNVCAFESTYTREYYDHMKIHYKGPPYICESCSYKSKLITAFIAHRVTHTGDRLFNCTLCTFSCKRKYHLKGHMISHSKEKNFICMQCSKKYSYKCSLVRHLKTSCKGRTRCL</sequence>
<dbReference type="SMART" id="SM00355">
    <property type="entry name" value="ZnF_C2H2"/>
    <property type="match status" value="7"/>
</dbReference>
<evidence type="ECO:0000256" key="1">
    <source>
        <dbReference type="ARBA" id="ARBA00022723"/>
    </source>
</evidence>
<evidence type="ECO:0000256" key="4">
    <source>
        <dbReference type="ARBA" id="ARBA00022833"/>
    </source>
</evidence>
<gene>
    <name evidence="8" type="ORF">NPIL_314001</name>
</gene>
<dbReference type="PANTHER" id="PTHR24403">
    <property type="entry name" value="ZINC FINGER PROTEIN"/>
    <property type="match status" value="1"/>
</dbReference>
<evidence type="ECO:0000256" key="6">
    <source>
        <dbReference type="SAM" id="MobiDB-lite"/>
    </source>
</evidence>
<feature type="domain" description="C2H2-type" evidence="7">
    <location>
        <begin position="392"/>
        <end position="419"/>
    </location>
</feature>
<feature type="compositionally biased region" description="Basic residues" evidence="6">
    <location>
        <begin position="233"/>
        <end position="249"/>
    </location>
</feature>